<gene>
    <name evidence="1" type="ORF">NCTC11661_02264</name>
</gene>
<organism evidence="1 2">
    <name type="scientific">Bergeyella zoohelcum</name>
    <dbReference type="NCBI Taxonomy" id="1015"/>
    <lineage>
        <taxon>Bacteria</taxon>
        <taxon>Pseudomonadati</taxon>
        <taxon>Bacteroidota</taxon>
        <taxon>Flavobacteriia</taxon>
        <taxon>Flavobacteriales</taxon>
        <taxon>Weeksellaceae</taxon>
        <taxon>Bergeyella</taxon>
    </lineage>
</organism>
<dbReference type="AlphaFoldDB" id="A0A380ZUW3"/>
<protein>
    <submittedName>
        <fullName evidence="1">Uncharacterized protein</fullName>
    </submittedName>
</protein>
<dbReference type="Proteomes" id="UP000255515">
    <property type="component" value="Unassembled WGS sequence"/>
</dbReference>
<proteinExistence type="predicted"/>
<sequence length="539" mass="59552">MINKETIKGWFTTGSKPTEKQFWAWMDSFFHKEDKIPMESVEGMSKALEGKADASALEAFAFRSNTYTKDEVGELVRTKVDIPSNGPSLDVLGLERRRFLVGYEEELNTVPGQNEPHYNAVRYSLEDIGKNLGNSNLKITKGQIRELDVTGAKLRIKGLEDKSADASFNKMKVQNELGEEAVCNGKQIFMNIPSEMNGSEKQNFINSLYSGLKSSGNQNIQIHEIVDVFIVKQNFTQYLRVTGANLNFTPNSVSVYVVNVNNGQEHPCNFSIIDANLIALDIAESIPLGEYKVKIVTTEAIVIESTMSFEIVQNIGTHEINVNTITWNEVRHAQLSSDPLIYEAGANGGVIHCNQYKGFSGNPMTTAGIPIQTFKSNPIPNLTMNDDFVIQGQFVVHNNVGGLPQGAVADLFGISTDGLTLSLNALPTHFVQIISSANNMKSVSSSIGHSFVFNFQYGHECVMTFEMIKKGNQLIIRIFVSVSQANVPARTYSATKIGSVTPNSEAVRLLANFKNNLRVGTNINERSVRTVTVNRIFKI</sequence>
<reference evidence="1 2" key="1">
    <citation type="submission" date="2018-06" db="EMBL/GenBank/DDBJ databases">
        <authorList>
            <consortium name="Pathogen Informatics"/>
            <person name="Doyle S."/>
        </authorList>
    </citation>
    <scope>NUCLEOTIDE SEQUENCE [LARGE SCALE GENOMIC DNA]</scope>
    <source>
        <strain evidence="1 2">NCTC11661</strain>
    </source>
</reference>
<dbReference type="EMBL" id="UFTJ01000005">
    <property type="protein sequence ID" value="SUV53117.1"/>
    <property type="molecule type" value="Genomic_DNA"/>
</dbReference>
<accession>A0A380ZUW3</accession>
<dbReference type="RefSeq" id="WP_115644328.1">
    <property type="nucleotide sequence ID" value="NZ_UFTJ01000005.1"/>
</dbReference>
<name>A0A380ZUW3_9FLAO</name>
<evidence type="ECO:0000313" key="1">
    <source>
        <dbReference type="EMBL" id="SUV53117.1"/>
    </source>
</evidence>
<evidence type="ECO:0000313" key="2">
    <source>
        <dbReference type="Proteomes" id="UP000255515"/>
    </source>
</evidence>